<dbReference type="HOGENOM" id="CLU_2096009_0_0_1"/>
<dbReference type="Ensembl" id="ENSCINT00000035720.1">
    <property type="protein sequence ID" value="ENSCINP00000035469.1"/>
    <property type="gene ID" value="ENSCING00000024639.1"/>
</dbReference>
<dbReference type="Proteomes" id="UP000008144">
    <property type="component" value="Unassembled WGS sequence"/>
</dbReference>
<accession>H2Y0N5</accession>
<reference evidence="2" key="1">
    <citation type="journal article" date="2002" name="Science">
        <title>The draft genome of Ciona intestinalis: insights into chordate and vertebrate origins.</title>
        <authorList>
            <person name="Dehal P."/>
            <person name="Satou Y."/>
            <person name="Campbell R.K."/>
            <person name="Chapman J."/>
            <person name="Degnan B."/>
            <person name="De Tomaso A."/>
            <person name="Davidson B."/>
            <person name="Di Gregorio A."/>
            <person name="Gelpke M."/>
            <person name="Goodstein D.M."/>
            <person name="Harafuji N."/>
            <person name="Hastings K.E."/>
            <person name="Ho I."/>
            <person name="Hotta K."/>
            <person name="Huang W."/>
            <person name="Kawashima T."/>
            <person name="Lemaire P."/>
            <person name="Martinez D."/>
            <person name="Meinertzhagen I.A."/>
            <person name="Necula S."/>
            <person name="Nonaka M."/>
            <person name="Putnam N."/>
            <person name="Rash S."/>
            <person name="Saiga H."/>
            <person name="Satake M."/>
            <person name="Terry A."/>
            <person name="Yamada L."/>
            <person name="Wang H.G."/>
            <person name="Awazu S."/>
            <person name="Azumi K."/>
            <person name="Boore J."/>
            <person name="Branno M."/>
            <person name="Chin-Bow S."/>
            <person name="DeSantis R."/>
            <person name="Doyle S."/>
            <person name="Francino P."/>
            <person name="Keys D.N."/>
            <person name="Haga S."/>
            <person name="Hayashi H."/>
            <person name="Hino K."/>
            <person name="Imai K.S."/>
            <person name="Inaba K."/>
            <person name="Kano S."/>
            <person name="Kobayashi K."/>
            <person name="Kobayashi M."/>
            <person name="Lee B.I."/>
            <person name="Makabe K.W."/>
            <person name="Manohar C."/>
            <person name="Matassi G."/>
            <person name="Medina M."/>
            <person name="Mochizuki Y."/>
            <person name="Mount S."/>
            <person name="Morishita T."/>
            <person name="Miura S."/>
            <person name="Nakayama A."/>
            <person name="Nishizaka S."/>
            <person name="Nomoto H."/>
            <person name="Ohta F."/>
            <person name="Oishi K."/>
            <person name="Rigoutsos I."/>
            <person name="Sano M."/>
            <person name="Sasaki A."/>
            <person name="Sasakura Y."/>
            <person name="Shoguchi E."/>
            <person name="Shin-i T."/>
            <person name="Spagnuolo A."/>
            <person name="Stainier D."/>
            <person name="Suzuki M.M."/>
            <person name="Tassy O."/>
            <person name="Takatori N."/>
            <person name="Tokuoka M."/>
            <person name="Yagi K."/>
            <person name="Yoshizaki F."/>
            <person name="Wada S."/>
            <person name="Zhang C."/>
            <person name="Hyatt P.D."/>
            <person name="Larimer F."/>
            <person name="Detter C."/>
            <person name="Doggett N."/>
            <person name="Glavina T."/>
            <person name="Hawkins T."/>
            <person name="Richardson P."/>
            <person name="Lucas S."/>
            <person name="Kohara Y."/>
            <person name="Levine M."/>
            <person name="Satoh N."/>
            <person name="Rokhsar D.S."/>
        </authorList>
    </citation>
    <scope>NUCLEOTIDE SEQUENCE [LARGE SCALE GENOMIC DNA]</scope>
</reference>
<sequence length="116" mass="13076">MYDVQATTKDAQSSKDLLETKYYCKIEDPTLKEIEVVMELEAKGKPEAGIFNRFVLLIDVSGSMDHTADGQSCTLLDRMKVSLCAYWRLTNNFIFVYRNSSSCLLTMQATLLGSES</sequence>
<dbReference type="AlphaFoldDB" id="H2Y0N5"/>
<protein>
    <submittedName>
        <fullName evidence="1">Uncharacterized protein</fullName>
    </submittedName>
</protein>
<name>H2Y0N5_CIOIN</name>
<reference evidence="1" key="3">
    <citation type="submission" date="2025-09" db="UniProtKB">
        <authorList>
            <consortium name="Ensembl"/>
        </authorList>
    </citation>
    <scope>IDENTIFICATION</scope>
</reference>
<organism evidence="1 2">
    <name type="scientific">Ciona intestinalis</name>
    <name type="common">Transparent sea squirt</name>
    <name type="synonym">Ascidia intestinalis</name>
    <dbReference type="NCBI Taxonomy" id="7719"/>
    <lineage>
        <taxon>Eukaryota</taxon>
        <taxon>Metazoa</taxon>
        <taxon>Chordata</taxon>
        <taxon>Tunicata</taxon>
        <taxon>Ascidiacea</taxon>
        <taxon>Phlebobranchia</taxon>
        <taxon>Cionidae</taxon>
        <taxon>Ciona</taxon>
    </lineage>
</organism>
<dbReference type="GeneTree" id="ENSGT00530000068820"/>
<keyword evidence="2" id="KW-1185">Reference proteome</keyword>
<evidence type="ECO:0000313" key="1">
    <source>
        <dbReference type="Ensembl" id="ENSCINP00000035469.1"/>
    </source>
</evidence>
<proteinExistence type="predicted"/>
<evidence type="ECO:0000313" key="2">
    <source>
        <dbReference type="Proteomes" id="UP000008144"/>
    </source>
</evidence>
<dbReference type="InParanoid" id="H2Y0N5"/>
<reference evidence="1" key="2">
    <citation type="submission" date="2025-08" db="UniProtKB">
        <authorList>
            <consortium name="Ensembl"/>
        </authorList>
    </citation>
    <scope>IDENTIFICATION</scope>
</reference>